<dbReference type="Pfam" id="PF03572">
    <property type="entry name" value="Peptidase_S41"/>
    <property type="match status" value="1"/>
</dbReference>
<evidence type="ECO:0000313" key="4">
    <source>
        <dbReference type="Proteomes" id="UP001569414"/>
    </source>
</evidence>
<evidence type="ECO:0000259" key="2">
    <source>
        <dbReference type="SMART" id="SM00245"/>
    </source>
</evidence>
<keyword evidence="1" id="KW-0732">Signal</keyword>
<gene>
    <name evidence="3" type="ORF">ACCI51_09285</name>
</gene>
<dbReference type="PANTHER" id="PTHR32060:SF30">
    <property type="entry name" value="CARBOXY-TERMINAL PROCESSING PROTEASE CTPA"/>
    <property type="match status" value="1"/>
</dbReference>
<feature type="signal peptide" evidence="1">
    <location>
        <begin position="1"/>
        <end position="21"/>
    </location>
</feature>
<comment type="caution">
    <text evidence="3">The sequence shown here is derived from an EMBL/GenBank/DDBJ whole genome shotgun (WGS) entry which is preliminary data.</text>
</comment>
<dbReference type="Gene3D" id="3.30.750.44">
    <property type="match status" value="1"/>
</dbReference>
<reference evidence="3 4" key="1">
    <citation type="submission" date="2024-08" db="EMBL/GenBank/DDBJ databases">
        <authorList>
            <person name="Ishaq N."/>
        </authorList>
    </citation>
    <scope>NUCLEOTIDE SEQUENCE [LARGE SCALE GENOMIC DNA]</scope>
    <source>
        <strain evidence="3 4">JCM 30400</strain>
    </source>
</reference>
<dbReference type="SUPFAM" id="SSF52096">
    <property type="entry name" value="ClpP/crotonase"/>
    <property type="match status" value="1"/>
</dbReference>
<dbReference type="Proteomes" id="UP001569414">
    <property type="component" value="Unassembled WGS sequence"/>
</dbReference>
<dbReference type="InterPro" id="IPR029045">
    <property type="entry name" value="ClpP/crotonase-like_dom_sf"/>
</dbReference>
<sequence length="458" mass="51043">MLKKIVLAFAISASSISSVYADNVGEVSENLSDAEKLYGLSLYWKEVSYNFAFFDQVPELDFNAKYQEFIPRVLATENTYEYYRELKRLNAFLQDGHTSIYYPKGLSAQYLDWPAVHLAEAGHQAIVTGVEKGLELEIPPGSIIVAVNGQDLQAYLKERVIPYIASSTQHILWDTAVRDALDGKPDTMAEFTIETPDGKMKEVQVNRDARSREIEYTSIKQPASNGELLEFKWLGGDIAYVALNGFHDKEIVKHFQSHYGEISKSKGLIIDLRFNGGGSTTNAGEIISYLANRNLPGSIWKSPKHVAAYKALGAIADQFEEFEEYRPYAEGTSWEFSEDSSDVLKAKLESNHIVPTYVLIGRNTASAAEDFLVYADSLEHFTTVGEPTYGSTGQPIFVDLPGGGTFRVCTKRDTYPDGLEFVGYGIKPDILVESTLATVRSNEDEVLDRALRELQAKL</sequence>
<dbReference type="CDD" id="cd07563">
    <property type="entry name" value="Peptidase_S41_IRBP"/>
    <property type="match status" value="1"/>
</dbReference>
<evidence type="ECO:0000256" key="1">
    <source>
        <dbReference type="SAM" id="SignalP"/>
    </source>
</evidence>
<keyword evidence="4" id="KW-1185">Reference proteome</keyword>
<dbReference type="Gene3D" id="3.90.226.10">
    <property type="entry name" value="2-enoyl-CoA Hydratase, Chain A, domain 1"/>
    <property type="match status" value="1"/>
</dbReference>
<dbReference type="PANTHER" id="PTHR32060">
    <property type="entry name" value="TAIL-SPECIFIC PROTEASE"/>
    <property type="match status" value="1"/>
</dbReference>
<dbReference type="SMART" id="SM00245">
    <property type="entry name" value="TSPc"/>
    <property type="match status" value="1"/>
</dbReference>
<dbReference type="RefSeq" id="WP_371843364.1">
    <property type="nucleotide sequence ID" value="NZ_JBGMEL010000007.1"/>
</dbReference>
<dbReference type="InterPro" id="IPR005151">
    <property type="entry name" value="Tail-specific_protease"/>
</dbReference>
<name>A0ABV4NNF8_9GAMM</name>
<dbReference type="EMBL" id="JBGMEL010000007">
    <property type="protein sequence ID" value="MFA0790739.1"/>
    <property type="molecule type" value="Genomic_DNA"/>
</dbReference>
<protein>
    <submittedName>
        <fullName evidence="3">S41 family peptidase</fullName>
    </submittedName>
</protein>
<accession>A0ABV4NNF8</accession>
<evidence type="ECO:0000313" key="3">
    <source>
        <dbReference type="EMBL" id="MFA0790739.1"/>
    </source>
</evidence>
<proteinExistence type="predicted"/>
<organism evidence="3 4">
    <name type="scientific">Microbulbifer echini</name>
    <dbReference type="NCBI Taxonomy" id="1529067"/>
    <lineage>
        <taxon>Bacteria</taxon>
        <taxon>Pseudomonadati</taxon>
        <taxon>Pseudomonadota</taxon>
        <taxon>Gammaproteobacteria</taxon>
        <taxon>Cellvibrionales</taxon>
        <taxon>Microbulbiferaceae</taxon>
        <taxon>Microbulbifer</taxon>
    </lineage>
</organism>
<feature type="domain" description="Tail specific protease" evidence="2">
    <location>
        <begin position="211"/>
        <end position="433"/>
    </location>
</feature>
<feature type="chain" id="PRO_5046278849" evidence="1">
    <location>
        <begin position="22"/>
        <end position="458"/>
    </location>
</feature>